<dbReference type="AlphaFoldDB" id="A0A1I2HWI6"/>
<gene>
    <name evidence="2" type="ORF">SAMN04488035_2588</name>
</gene>
<dbReference type="InterPro" id="IPR036388">
    <property type="entry name" value="WH-like_DNA-bd_sf"/>
</dbReference>
<dbReference type="Proteomes" id="UP000198520">
    <property type="component" value="Unassembled WGS sequence"/>
</dbReference>
<dbReference type="PANTHER" id="PTHR33169">
    <property type="entry name" value="PADR-FAMILY TRANSCRIPTIONAL REGULATOR"/>
    <property type="match status" value="1"/>
</dbReference>
<name>A0A1I2HWI6_9MICO</name>
<evidence type="ECO:0000259" key="1">
    <source>
        <dbReference type="Pfam" id="PF03551"/>
    </source>
</evidence>
<accession>A0A1I2HWI6</accession>
<dbReference type="InterPro" id="IPR052509">
    <property type="entry name" value="Metal_resp_DNA-bind_regulator"/>
</dbReference>
<dbReference type="RefSeq" id="WP_093379543.1">
    <property type="nucleotide sequence ID" value="NZ_BNAN01000001.1"/>
</dbReference>
<sequence>MTGVSESVLTQLRKGVLEYCVLACLRTGPAYGLELASRLGRHQVLFASEGTLYPLLSRLRKQGLVETTWQESTSGPPRRYYELTAEGTAALAAFAATWGPFREDVDTVLKETR</sequence>
<dbReference type="Gene3D" id="1.10.10.10">
    <property type="entry name" value="Winged helix-like DNA-binding domain superfamily/Winged helix DNA-binding domain"/>
    <property type="match status" value="1"/>
</dbReference>
<organism evidence="2 3">
    <name type="scientific">Flavimobilis marinus</name>
    <dbReference type="NCBI Taxonomy" id="285351"/>
    <lineage>
        <taxon>Bacteria</taxon>
        <taxon>Bacillati</taxon>
        <taxon>Actinomycetota</taxon>
        <taxon>Actinomycetes</taxon>
        <taxon>Micrococcales</taxon>
        <taxon>Jonesiaceae</taxon>
        <taxon>Flavimobilis</taxon>
    </lineage>
</organism>
<protein>
    <submittedName>
        <fullName evidence="2">Transcriptional regulator, PadR family</fullName>
    </submittedName>
</protein>
<dbReference type="OrthoDB" id="122286at2"/>
<dbReference type="InterPro" id="IPR005149">
    <property type="entry name" value="Tscrpt_reg_PadR_N"/>
</dbReference>
<evidence type="ECO:0000313" key="2">
    <source>
        <dbReference type="EMBL" id="SFF34182.1"/>
    </source>
</evidence>
<dbReference type="Pfam" id="PF03551">
    <property type="entry name" value="PadR"/>
    <property type="match status" value="1"/>
</dbReference>
<proteinExistence type="predicted"/>
<reference evidence="3" key="1">
    <citation type="submission" date="2016-10" db="EMBL/GenBank/DDBJ databases">
        <authorList>
            <person name="Varghese N."/>
            <person name="Submissions S."/>
        </authorList>
    </citation>
    <scope>NUCLEOTIDE SEQUENCE [LARGE SCALE GENOMIC DNA]</scope>
    <source>
        <strain evidence="3">DSM 19083</strain>
    </source>
</reference>
<keyword evidence="3" id="KW-1185">Reference proteome</keyword>
<dbReference type="EMBL" id="FONZ01000005">
    <property type="protein sequence ID" value="SFF34182.1"/>
    <property type="molecule type" value="Genomic_DNA"/>
</dbReference>
<dbReference type="STRING" id="285351.SAMN04488035_2588"/>
<dbReference type="PANTHER" id="PTHR33169:SF14">
    <property type="entry name" value="TRANSCRIPTIONAL REGULATOR RV3488"/>
    <property type="match status" value="1"/>
</dbReference>
<feature type="domain" description="Transcription regulator PadR N-terminal" evidence="1">
    <location>
        <begin position="21"/>
        <end position="92"/>
    </location>
</feature>
<dbReference type="SUPFAM" id="SSF46785">
    <property type="entry name" value="Winged helix' DNA-binding domain"/>
    <property type="match status" value="1"/>
</dbReference>
<evidence type="ECO:0000313" key="3">
    <source>
        <dbReference type="Proteomes" id="UP000198520"/>
    </source>
</evidence>
<dbReference type="InterPro" id="IPR036390">
    <property type="entry name" value="WH_DNA-bd_sf"/>
</dbReference>